<comment type="caution">
    <text evidence="1">The sequence shown here is derived from an EMBL/GenBank/DDBJ whole genome shotgun (WGS) entry which is preliminary data.</text>
</comment>
<evidence type="ECO:0000313" key="2">
    <source>
        <dbReference type="Proteomes" id="UP000828941"/>
    </source>
</evidence>
<protein>
    <submittedName>
        <fullName evidence="1">Uncharacterized protein</fullName>
    </submittedName>
</protein>
<sequence>MVFSHLPFSIAGIIYSRQWKFAGLIAWVLGFYSVLGHKKFRFVLPVLPIALMFSGYSLAVIKGPCSPLDKGKGSSKMHSKNGSCYLILACYQYSNGFVYEFGSSERS</sequence>
<name>A0ACB9NGW2_BAUVA</name>
<dbReference type="Proteomes" id="UP000828941">
    <property type="component" value="Chromosome 6"/>
</dbReference>
<accession>A0ACB9NGW2</accession>
<dbReference type="EMBL" id="CM039431">
    <property type="protein sequence ID" value="KAI4335481.1"/>
    <property type="molecule type" value="Genomic_DNA"/>
</dbReference>
<evidence type="ECO:0000313" key="1">
    <source>
        <dbReference type="EMBL" id="KAI4335481.1"/>
    </source>
</evidence>
<keyword evidence="2" id="KW-1185">Reference proteome</keyword>
<gene>
    <name evidence="1" type="ORF">L6164_014122</name>
</gene>
<organism evidence="1 2">
    <name type="scientific">Bauhinia variegata</name>
    <name type="common">Purple orchid tree</name>
    <name type="synonym">Phanera variegata</name>
    <dbReference type="NCBI Taxonomy" id="167791"/>
    <lineage>
        <taxon>Eukaryota</taxon>
        <taxon>Viridiplantae</taxon>
        <taxon>Streptophyta</taxon>
        <taxon>Embryophyta</taxon>
        <taxon>Tracheophyta</taxon>
        <taxon>Spermatophyta</taxon>
        <taxon>Magnoliopsida</taxon>
        <taxon>eudicotyledons</taxon>
        <taxon>Gunneridae</taxon>
        <taxon>Pentapetalae</taxon>
        <taxon>rosids</taxon>
        <taxon>fabids</taxon>
        <taxon>Fabales</taxon>
        <taxon>Fabaceae</taxon>
        <taxon>Cercidoideae</taxon>
        <taxon>Cercideae</taxon>
        <taxon>Bauhiniinae</taxon>
        <taxon>Bauhinia</taxon>
    </lineage>
</organism>
<reference evidence="1 2" key="1">
    <citation type="journal article" date="2022" name="DNA Res.">
        <title>Chromosomal-level genome assembly of the orchid tree Bauhinia variegata (Leguminosae; Cercidoideae) supports the allotetraploid origin hypothesis of Bauhinia.</title>
        <authorList>
            <person name="Zhong Y."/>
            <person name="Chen Y."/>
            <person name="Zheng D."/>
            <person name="Pang J."/>
            <person name="Liu Y."/>
            <person name="Luo S."/>
            <person name="Meng S."/>
            <person name="Qian L."/>
            <person name="Wei D."/>
            <person name="Dai S."/>
            <person name="Zhou R."/>
        </authorList>
    </citation>
    <scope>NUCLEOTIDE SEQUENCE [LARGE SCALE GENOMIC DNA]</scope>
    <source>
        <strain evidence="1">BV-YZ2020</strain>
    </source>
</reference>
<proteinExistence type="predicted"/>